<sequence>MDAKGLAYKEDLDELKTQFSALQDENMFLRASVEYLQKRNDTLEYRMKVLENEGRKNNLLFKDVSQTLMLGVYGGVVETWGGDSAAQMQQKIFSSLWPDSQ</sequence>
<dbReference type="EnsemblMetazoa" id="RPRC011578-RA">
    <property type="protein sequence ID" value="RPRC011578-PA"/>
    <property type="gene ID" value="RPRC011578"/>
</dbReference>
<dbReference type="AlphaFoldDB" id="T1I5K9"/>
<dbReference type="EMBL" id="ACPB03002331">
    <property type="status" value="NOT_ANNOTATED_CDS"/>
    <property type="molecule type" value="Genomic_DNA"/>
</dbReference>
<keyword evidence="2" id="KW-1185">Reference proteome</keyword>
<dbReference type="EMBL" id="ACPB03002330">
    <property type="status" value="NOT_ANNOTATED_CDS"/>
    <property type="molecule type" value="Genomic_DNA"/>
</dbReference>
<dbReference type="HOGENOM" id="CLU_2295077_0_0_1"/>
<dbReference type="InParanoid" id="T1I5K9"/>
<evidence type="ECO:0000313" key="1">
    <source>
        <dbReference type="EnsemblMetazoa" id="RPRC011578-PA"/>
    </source>
</evidence>
<dbReference type="Proteomes" id="UP000015103">
    <property type="component" value="Unassembled WGS sequence"/>
</dbReference>
<organism evidence="1 2">
    <name type="scientific">Rhodnius prolixus</name>
    <name type="common">Triatomid bug</name>
    <dbReference type="NCBI Taxonomy" id="13249"/>
    <lineage>
        <taxon>Eukaryota</taxon>
        <taxon>Metazoa</taxon>
        <taxon>Ecdysozoa</taxon>
        <taxon>Arthropoda</taxon>
        <taxon>Hexapoda</taxon>
        <taxon>Insecta</taxon>
        <taxon>Pterygota</taxon>
        <taxon>Neoptera</taxon>
        <taxon>Paraneoptera</taxon>
        <taxon>Hemiptera</taxon>
        <taxon>Heteroptera</taxon>
        <taxon>Panheteroptera</taxon>
        <taxon>Cimicomorpha</taxon>
        <taxon>Reduviidae</taxon>
        <taxon>Triatominae</taxon>
        <taxon>Rhodnius</taxon>
    </lineage>
</organism>
<name>T1I5K9_RHOPR</name>
<evidence type="ECO:0000313" key="2">
    <source>
        <dbReference type="Proteomes" id="UP000015103"/>
    </source>
</evidence>
<protein>
    <submittedName>
        <fullName evidence="1">Uncharacterized protein</fullName>
    </submittedName>
</protein>
<accession>T1I5K9</accession>
<reference evidence="1" key="1">
    <citation type="submission" date="2015-05" db="UniProtKB">
        <authorList>
            <consortium name="EnsemblMetazoa"/>
        </authorList>
    </citation>
    <scope>IDENTIFICATION</scope>
</reference>
<dbReference type="VEuPathDB" id="VectorBase:RPRC011578"/>
<proteinExistence type="predicted"/>